<comment type="similarity">
    <text evidence="3 4">In the C-terminal section; belongs to the PPC synthetase family.</text>
</comment>
<comment type="similarity">
    <text evidence="3 4">In the N-terminal section; belongs to the HFCD (homo-oligomeric flavin containing Cys decarboxylase) superfamily.</text>
</comment>
<dbReference type="Proteomes" id="UP000315400">
    <property type="component" value="Unassembled WGS sequence"/>
</dbReference>
<dbReference type="InterPro" id="IPR036551">
    <property type="entry name" value="Flavin_trans-like"/>
</dbReference>
<dbReference type="Pfam" id="PF04127">
    <property type="entry name" value="DFP"/>
    <property type="match status" value="1"/>
</dbReference>
<evidence type="ECO:0000313" key="8">
    <source>
        <dbReference type="Proteomes" id="UP000315400"/>
    </source>
</evidence>
<dbReference type="UniPathway" id="UPA00241">
    <property type="reaction ID" value="UER00353"/>
</dbReference>
<protein>
    <recommendedName>
        <fullName evidence="3">Coenzyme A biosynthesis bifunctional protein CoaBC</fullName>
    </recommendedName>
    <alternativeName>
        <fullName evidence="3">DNA/pantothenate metabolism flavoprotein</fullName>
    </alternativeName>
    <alternativeName>
        <fullName evidence="3">Phosphopantothenoylcysteine synthetase/decarboxylase</fullName>
        <shortName evidence="3">PPCS-PPCDC</shortName>
    </alternativeName>
    <domain>
        <recommendedName>
            <fullName evidence="3">Phosphopantothenoylcysteine decarboxylase</fullName>
            <shortName evidence="3">PPC decarboxylase</shortName>
            <shortName evidence="3">PPC-DC</shortName>
            <ecNumber evidence="3">4.1.1.36</ecNumber>
        </recommendedName>
        <alternativeName>
            <fullName evidence="3">CoaC</fullName>
        </alternativeName>
    </domain>
    <domain>
        <recommendedName>
            <fullName evidence="3">Phosphopantothenate--cysteine ligase</fullName>
            <ecNumber evidence="3">6.3.2.5</ecNumber>
        </recommendedName>
        <alternativeName>
            <fullName evidence="3">CoaB</fullName>
        </alternativeName>
        <alternativeName>
            <fullName evidence="3">Phosphopantothenoylcysteine synthetase</fullName>
            <shortName evidence="3">PPC synthetase</shortName>
            <shortName evidence="3">PPC-S</shortName>
        </alternativeName>
    </domain>
</protein>
<proteinExistence type="inferred from homology"/>
<evidence type="ECO:0000259" key="6">
    <source>
        <dbReference type="Pfam" id="PF04127"/>
    </source>
</evidence>
<comment type="caution">
    <text evidence="3">Lacks conserved residue(s) required for the propagation of feature annotation.</text>
</comment>
<keyword evidence="3 4" id="KW-0285">Flavoprotein</keyword>
<keyword evidence="2 3" id="KW-0456">Lyase</keyword>
<evidence type="ECO:0000256" key="4">
    <source>
        <dbReference type="RuleBase" id="RU364078"/>
    </source>
</evidence>
<dbReference type="InterPro" id="IPR007085">
    <property type="entry name" value="DNA/pantothenate-metab_flavo_C"/>
</dbReference>
<dbReference type="EC" id="4.1.1.36" evidence="3"/>
<dbReference type="Gene3D" id="3.40.50.10300">
    <property type="entry name" value="CoaB-like"/>
    <property type="match status" value="1"/>
</dbReference>
<feature type="binding site" evidence="3">
    <location>
        <begin position="308"/>
        <end position="311"/>
    </location>
    <ligand>
        <name>CTP</name>
        <dbReference type="ChEBI" id="CHEBI:37563"/>
    </ligand>
</feature>
<comment type="catalytic activity">
    <reaction evidence="3 4">
        <text>N-[(R)-4-phosphopantothenoyl]-L-cysteine + H(+) = (R)-4'-phosphopantetheine + CO2</text>
        <dbReference type="Rhea" id="RHEA:16793"/>
        <dbReference type="ChEBI" id="CHEBI:15378"/>
        <dbReference type="ChEBI" id="CHEBI:16526"/>
        <dbReference type="ChEBI" id="CHEBI:59458"/>
        <dbReference type="ChEBI" id="CHEBI:61723"/>
        <dbReference type="EC" id="4.1.1.36"/>
    </reaction>
</comment>
<dbReference type="GO" id="GO:0004633">
    <property type="term" value="F:phosphopantothenoylcysteine decarboxylase activity"/>
    <property type="evidence" value="ECO:0007669"/>
    <property type="project" value="UniProtKB-UniRule"/>
</dbReference>
<comment type="catalytic activity">
    <reaction evidence="3 4">
        <text>(R)-4'-phosphopantothenate + L-cysteine + CTP = N-[(R)-4-phosphopantothenoyl]-L-cysteine + CMP + diphosphate + H(+)</text>
        <dbReference type="Rhea" id="RHEA:19397"/>
        <dbReference type="ChEBI" id="CHEBI:10986"/>
        <dbReference type="ChEBI" id="CHEBI:15378"/>
        <dbReference type="ChEBI" id="CHEBI:33019"/>
        <dbReference type="ChEBI" id="CHEBI:35235"/>
        <dbReference type="ChEBI" id="CHEBI:37563"/>
        <dbReference type="ChEBI" id="CHEBI:59458"/>
        <dbReference type="ChEBI" id="CHEBI:60377"/>
        <dbReference type="EC" id="6.3.2.5"/>
    </reaction>
</comment>
<accession>A0A540VTP6</accession>
<keyword evidence="3" id="KW-0460">Magnesium</keyword>
<sequence>MSLFAKRIVLGVSGGIAAYKAPDLVRRLRDAGAEVRVVLTQGAQAFITPLTFQAVSHQPVHTDLLDPEAEAGMGHLELARWADQIVIAPASADLLAKLAHGHANDLLTTLCLATEAPITLCPAMNHIMWQAPATEANIHTLETRGVRLLGPIEGPLAEGESGPGRLMEPLDIVAALNGTAGAVPSVAALSDKRVLITAGPTREPIDPVRFLANRSSGRMGFAVAEAAARAGAQVTLVTGPSQLTAPRGVTRVDVETAEQMHREVLARAAQADLFIAAAAVADYRVAAPADQKVKKTETAQHLELVPNPDILRDVAALPEGPFTVGFAAETQAVVDNARRKLIDKGLDLIAANAVGEQQGFDVSDNTLQVLWSDGQATLGPAPKTQIASELIELIGARLDATG</sequence>
<dbReference type="GO" id="GO:0046872">
    <property type="term" value="F:metal ion binding"/>
    <property type="evidence" value="ECO:0007669"/>
    <property type="project" value="UniProtKB-KW"/>
</dbReference>
<feature type="binding site" evidence="3">
    <location>
        <position position="292"/>
    </location>
    <ligand>
        <name>CTP</name>
        <dbReference type="ChEBI" id="CHEBI:37563"/>
    </ligand>
</feature>
<dbReference type="PANTHER" id="PTHR14359:SF6">
    <property type="entry name" value="PHOSPHOPANTOTHENOYLCYSTEINE DECARBOXYLASE"/>
    <property type="match status" value="1"/>
</dbReference>
<dbReference type="STRING" id="1260251.SPISAL_01060"/>
<feature type="domain" description="DNA/pantothenate metabolism flavoprotein C-terminal" evidence="6">
    <location>
        <begin position="189"/>
        <end position="394"/>
    </location>
</feature>
<comment type="cofactor">
    <cofactor evidence="3">
        <name>FMN</name>
        <dbReference type="ChEBI" id="CHEBI:58210"/>
    </cofactor>
    <text evidence="3">Binds 1 FMN per subunit.</text>
</comment>
<feature type="region of interest" description="Phosphopantothenoylcysteine decarboxylase" evidence="3">
    <location>
        <begin position="1"/>
        <end position="193"/>
    </location>
</feature>
<dbReference type="GO" id="GO:0004632">
    <property type="term" value="F:phosphopantothenate--cysteine ligase activity"/>
    <property type="evidence" value="ECO:0007669"/>
    <property type="project" value="UniProtKB-UniRule"/>
</dbReference>
<comment type="caution">
    <text evidence="7">The sequence shown here is derived from an EMBL/GenBank/DDBJ whole genome shotgun (WGS) entry which is preliminary data.</text>
</comment>
<dbReference type="NCBIfam" id="TIGR00521">
    <property type="entry name" value="coaBC_dfp"/>
    <property type="match status" value="1"/>
</dbReference>
<feature type="binding site" evidence="3">
    <location>
        <position position="326"/>
    </location>
    <ligand>
        <name>CTP</name>
        <dbReference type="ChEBI" id="CHEBI:37563"/>
    </ligand>
</feature>
<keyword evidence="1 3" id="KW-0210">Decarboxylase</keyword>
<dbReference type="GO" id="GO:0015941">
    <property type="term" value="P:pantothenate catabolic process"/>
    <property type="evidence" value="ECO:0007669"/>
    <property type="project" value="InterPro"/>
</dbReference>
<gene>
    <name evidence="3 7" type="primary">coaBC</name>
    <name evidence="7" type="ORF">FKY71_04910</name>
</gene>
<comment type="cofactor">
    <cofactor evidence="3">
        <name>Mg(2+)</name>
        <dbReference type="ChEBI" id="CHEBI:18420"/>
    </cofactor>
</comment>
<dbReference type="Gene3D" id="3.40.50.1950">
    <property type="entry name" value="Flavin prenyltransferase-like"/>
    <property type="match status" value="1"/>
</dbReference>
<dbReference type="InterPro" id="IPR005252">
    <property type="entry name" value="CoaBC"/>
</dbReference>
<reference evidence="7 8" key="1">
    <citation type="submission" date="2019-06" db="EMBL/GenBank/DDBJ databases">
        <title>Metagenome assembled Genome of Spiribacter salinus SL48-SHIP from the microbial mat of Salt Lake 48 (Novosibirsk region, Russia).</title>
        <authorList>
            <person name="Shipova A."/>
            <person name="Rozanov A.S."/>
            <person name="Bryanskaya A.V."/>
            <person name="Peltek S.E."/>
        </authorList>
    </citation>
    <scope>NUCLEOTIDE SEQUENCE [LARGE SCALE GENOMIC DNA]</scope>
    <source>
        <strain evidence="7">SL48-SHIP-2</strain>
    </source>
</reference>
<name>A0A540VTP6_9GAMM</name>
<keyword evidence="3 4" id="KW-0436">Ligase</keyword>
<keyword evidence="3 4" id="KW-0288">FMN</keyword>
<comment type="function">
    <text evidence="3">Catalyzes two sequential steps in the biosynthesis of coenzyme A. In the first step cysteine is conjugated to 4'-phosphopantothenate to form 4-phosphopantothenoylcysteine. In the second step the latter compound is decarboxylated to form 4'-phosphopantotheine.</text>
</comment>
<dbReference type="InterPro" id="IPR003382">
    <property type="entry name" value="Flavoprotein"/>
</dbReference>
<feature type="binding site" evidence="3">
    <location>
        <position position="344"/>
    </location>
    <ligand>
        <name>CTP</name>
        <dbReference type="ChEBI" id="CHEBI:37563"/>
    </ligand>
</feature>
<dbReference type="GO" id="GO:0071513">
    <property type="term" value="C:phosphopantothenoylcysteine decarboxylase complex"/>
    <property type="evidence" value="ECO:0007669"/>
    <property type="project" value="TreeGrafter"/>
</dbReference>
<dbReference type="SUPFAM" id="SSF102645">
    <property type="entry name" value="CoaB-like"/>
    <property type="match status" value="1"/>
</dbReference>
<dbReference type="AlphaFoldDB" id="A0A540VTP6"/>
<evidence type="ECO:0000313" key="7">
    <source>
        <dbReference type="EMBL" id="TQF00135.1"/>
    </source>
</evidence>
<evidence type="ECO:0000259" key="5">
    <source>
        <dbReference type="Pfam" id="PF02441"/>
    </source>
</evidence>
<dbReference type="PANTHER" id="PTHR14359">
    <property type="entry name" value="HOMO-OLIGOMERIC FLAVIN CONTAINING CYS DECARBOXYLASE FAMILY"/>
    <property type="match status" value="1"/>
</dbReference>
<dbReference type="Pfam" id="PF02441">
    <property type="entry name" value="Flavoprotein"/>
    <property type="match status" value="1"/>
</dbReference>
<organism evidence="7 8">
    <name type="scientific">Spiribacter salinus</name>
    <dbReference type="NCBI Taxonomy" id="1335746"/>
    <lineage>
        <taxon>Bacteria</taxon>
        <taxon>Pseudomonadati</taxon>
        <taxon>Pseudomonadota</taxon>
        <taxon>Gammaproteobacteria</taxon>
        <taxon>Chromatiales</taxon>
        <taxon>Ectothiorhodospiraceae</taxon>
        <taxon>Spiribacter</taxon>
    </lineage>
</organism>
<feature type="domain" description="Flavoprotein" evidence="5">
    <location>
        <begin position="6"/>
        <end position="173"/>
    </location>
</feature>
<evidence type="ECO:0000256" key="2">
    <source>
        <dbReference type="ARBA" id="ARBA00023239"/>
    </source>
</evidence>
<feature type="binding site" evidence="3">
    <location>
        <position position="340"/>
    </location>
    <ligand>
        <name>CTP</name>
        <dbReference type="ChEBI" id="CHEBI:37563"/>
    </ligand>
</feature>
<dbReference type="SUPFAM" id="SSF52507">
    <property type="entry name" value="Homo-oligomeric flavin-containing Cys decarboxylases, HFCD"/>
    <property type="match status" value="1"/>
</dbReference>
<keyword evidence="3" id="KW-0511">Multifunctional enzyme</keyword>
<dbReference type="GO" id="GO:0015937">
    <property type="term" value="P:coenzyme A biosynthetic process"/>
    <property type="evidence" value="ECO:0007669"/>
    <property type="project" value="UniProtKB-UniRule"/>
</dbReference>
<feature type="binding site" evidence="3">
    <location>
        <position position="282"/>
    </location>
    <ligand>
        <name>CTP</name>
        <dbReference type="ChEBI" id="CHEBI:37563"/>
    </ligand>
</feature>
<feature type="region of interest" description="Phosphopantothenate--cysteine ligase" evidence="3">
    <location>
        <begin position="194"/>
        <end position="402"/>
    </location>
</feature>
<dbReference type="EC" id="6.3.2.5" evidence="3"/>
<comment type="pathway">
    <text evidence="3 4">Cofactor biosynthesis; coenzyme A biosynthesis; CoA from (R)-pantothenate: step 2/5.</text>
</comment>
<dbReference type="InterPro" id="IPR035929">
    <property type="entry name" value="CoaB-like_sf"/>
</dbReference>
<dbReference type="GO" id="GO:0010181">
    <property type="term" value="F:FMN binding"/>
    <property type="evidence" value="ECO:0007669"/>
    <property type="project" value="UniProtKB-UniRule"/>
</dbReference>
<evidence type="ECO:0000256" key="3">
    <source>
        <dbReference type="HAMAP-Rule" id="MF_02225"/>
    </source>
</evidence>
<keyword evidence="3" id="KW-0479">Metal-binding</keyword>
<dbReference type="HAMAP" id="MF_02225">
    <property type="entry name" value="CoaBC"/>
    <property type="match status" value="1"/>
</dbReference>
<evidence type="ECO:0000256" key="1">
    <source>
        <dbReference type="ARBA" id="ARBA00022793"/>
    </source>
</evidence>
<comment type="function">
    <text evidence="4">Catalyzes two steps in the biosynthesis of coenzyme A. In the first step cysteine is conjugated to 4'-phosphopantothenate to form 4-phosphopantothenoylcysteine, in the latter compound is decarboxylated to form 4'-phosphopantotheine.</text>
</comment>
<comment type="pathway">
    <text evidence="3 4">Cofactor biosynthesis; coenzyme A biosynthesis; CoA from (R)-pantothenate: step 3/5.</text>
</comment>
<dbReference type="EMBL" id="VIFK01000022">
    <property type="protein sequence ID" value="TQF00135.1"/>
    <property type="molecule type" value="Genomic_DNA"/>
</dbReference>